<dbReference type="EMBL" id="JACEZU010000009">
    <property type="protein sequence ID" value="MBA5689140.1"/>
    <property type="molecule type" value="Genomic_DNA"/>
</dbReference>
<proteinExistence type="predicted"/>
<feature type="domain" description="HTH cro/C1-type" evidence="1">
    <location>
        <begin position="20"/>
        <end position="72"/>
    </location>
</feature>
<accession>A0A7W2FCC6</accession>
<reference evidence="2 3" key="1">
    <citation type="submission" date="2020-07" db="EMBL/GenBank/DDBJ databases">
        <title>Novel species isolated from subtropical streams in China.</title>
        <authorList>
            <person name="Lu H."/>
        </authorList>
    </citation>
    <scope>NUCLEOTIDE SEQUENCE [LARGE SCALE GENOMIC DNA]</scope>
    <source>
        <strain evidence="2 3">LX47W</strain>
    </source>
</reference>
<dbReference type="SUPFAM" id="SSF47413">
    <property type="entry name" value="lambda repressor-like DNA-binding domains"/>
    <property type="match status" value="1"/>
</dbReference>
<comment type="caution">
    <text evidence="2">The sequence shown here is derived from an EMBL/GenBank/DDBJ whole genome shotgun (WGS) entry which is preliminary data.</text>
</comment>
<dbReference type="AlphaFoldDB" id="A0A7W2FCC6"/>
<gene>
    <name evidence="2" type="ORF">H3H39_19030</name>
</gene>
<dbReference type="InterPro" id="IPR010982">
    <property type="entry name" value="Lambda_DNA-bd_dom_sf"/>
</dbReference>
<dbReference type="PROSITE" id="PS50943">
    <property type="entry name" value="HTH_CROC1"/>
    <property type="match status" value="1"/>
</dbReference>
<dbReference type="Gene3D" id="1.10.260.40">
    <property type="entry name" value="lambda repressor-like DNA-binding domains"/>
    <property type="match status" value="1"/>
</dbReference>
<organism evidence="2 3">
    <name type="scientific">Rugamonas apoptosis</name>
    <dbReference type="NCBI Taxonomy" id="2758570"/>
    <lineage>
        <taxon>Bacteria</taxon>
        <taxon>Pseudomonadati</taxon>
        <taxon>Pseudomonadota</taxon>
        <taxon>Betaproteobacteria</taxon>
        <taxon>Burkholderiales</taxon>
        <taxon>Oxalobacteraceae</taxon>
        <taxon>Telluria group</taxon>
        <taxon>Rugamonas</taxon>
    </lineage>
</organism>
<dbReference type="InterPro" id="IPR001387">
    <property type="entry name" value="Cro/C1-type_HTH"/>
</dbReference>
<keyword evidence="3" id="KW-1185">Reference proteome</keyword>
<evidence type="ECO:0000313" key="3">
    <source>
        <dbReference type="Proteomes" id="UP000573499"/>
    </source>
</evidence>
<dbReference type="GO" id="GO:0003677">
    <property type="term" value="F:DNA binding"/>
    <property type="evidence" value="ECO:0007669"/>
    <property type="project" value="InterPro"/>
</dbReference>
<dbReference type="Proteomes" id="UP000573499">
    <property type="component" value="Unassembled WGS sequence"/>
</dbReference>
<sequence length="109" mass="12052">MLDFAFATHQEICAELGQRLKRQRLVQALTQKDLAARAGVALGTVKNLETKGVSSLESLIRIVMTLGLLDELASLFALRATHSIAQMERAQLAERKRAPSRSRLATKHD</sequence>
<dbReference type="SMART" id="SM00530">
    <property type="entry name" value="HTH_XRE"/>
    <property type="match status" value="1"/>
</dbReference>
<evidence type="ECO:0000259" key="1">
    <source>
        <dbReference type="PROSITE" id="PS50943"/>
    </source>
</evidence>
<protein>
    <submittedName>
        <fullName evidence="2">Helix-turn-helix transcriptional regulator</fullName>
    </submittedName>
</protein>
<dbReference type="CDD" id="cd00093">
    <property type="entry name" value="HTH_XRE"/>
    <property type="match status" value="1"/>
</dbReference>
<evidence type="ECO:0000313" key="2">
    <source>
        <dbReference type="EMBL" id="MBA5689140.1"/>
    </source>
</evidence>
<name>A0A7W2FCC6_9BURK</name>